<dbReference type="EMBL" id="DMAN01000284">
    <property type="protein sequence ID" value="HAE28004.1"/>
    <property type="molecule type" value="Genomic_DNA"/>
</dbReference>
<dbReference type="AlphaFoldDB" id="A0A3B9H171"/>
<accession>A0A3B9H171</accession>
<feature type="compositionally biased region" description="Low complexity" evidence="1">
    <location>
        <begin position="119"/>
        <end position="141"/>
    </location>
</feature>
<comment type="caution">
    <text evidence="2">The sequence shown here is derived from an EMBL/GenBank/DDBJ whole genome shotgun (WGS) entry which is preliminary data.</text>
</comment>
<protein>
    <submittedName>
        <fullName evidence="2">DUF2497 domain-containing protein</fullName>
    </submittedName>
</protein>
<evidence type="ECO:0000313" key="2">
    <source>
        <dbReference type="EMBL" id="HAE28004.1"/>
    </source>
</evidence>
<gene>
    <name evidence="2" type="ORF">DCG58_12645</name>
</gene>
<feature type="region of interest" description="Disordered" evidence="1">
    <location>
        <begin position="73"/>
        <end position="154"/>
    </location>
</feature>
<evidence type="ECO:0000313" key="3">
    <source>
        <dbReference type="Proteomes" id="UP000259610"/>
    </source>
</evidence>
<reference evidence="2 3" key="1">
    <citation type="journal article" date="2018" name="Nat. Biotechnol.">
        <title>A standardized bacterial taxonomy based on genome phylogeny substantially revises the tree of life.</title>
        <authorList>
            <person name="Parks D.H."/>
            <person name="Chuvochina M."/>
            <person name="Waite D.W."/>
            <person name="Rinke C."/>
            <person name="Skarshewski A."/>
            <person name="Chaumeil P.A."/>
            <person name="Hugenholtz P."/>
        </authorList>
    </citation>
    <scope>NUCLEOTIDE SEQUENCE [LARGE SCALE GENOMIC DNA]</scope>
    <source>
        <strain evidence="2">UBA8733</strain>
    </source>
</reference>
<name>A0A3B9H171_9PROT</name>
<evidence type="ECO:0000256" key="1">
    <source>
        <dbReference type="SAM" id="MobiDB-lite"/>
    </source>
</evidence>
<dbReference type="Proteomes" id="UP000259610">
    <property type="component" value="Unassembled WGS sequence"/>
</dbReference>
<dbReference type="InterPro" id="IPR019632">
    <property type="entry name" value="DUF2497"/>
</dbReference>
<sequence>MEEILASIRKIISDDAATPSSTAKPEPEIANDEEDDVSLEEVMFDEDIREESSEDTAEPEDSVELEMEAFEIEDFAEEEPPAAAPEPVESFESLLSASRSAEYEPEPEPEPLPEPVPEPVAAAPAPVVSEPAPAPAPVEKAMSASPAYDNSSLTDDSTANAAAGALGKLISKMDLGGDNTLEALVREMLRPMIKEWLDANLASIVEEKVEAEVERISRMAR</sequence>
<feature type="compositionally biased region" description="Acidic residues" evidence="1">
    <location>
        <begin position="29"/>
        <end position="38"/>
    </location>
</feature>
<feature type="region of interest" description="Disordered" evidence="1">
    <location>
        <begin position="1"/>
        <end position="38"/>
    </location>
</feature>
<proteinExistence type="predicted"/>
<dbReference type="Pfam" id="PF10691">
    <property type="entry name" value="DUF2497"/>
    <property type="match status" value="1"/>
</dbReference>
<organism evidence="2 3">
    <name type="scientific">Hyphomonas adhaerens</name>
    <dbReference type="NCBI Taxonomy" id="81029"/>
    <lineage>
        <taxon>Bacteria</taxon>
        <taxon>Pseudomonadati</taxon>
        <taxon>Pseudomonadota</taxon>
        <taxon>Alphaproteobacteria</taxon>
        <taxon>Hyphomonadales</taxon>
        <taxon>Hyphomonadaceae</taxon>
        <taxon>Hyphomonas</taxon>
    </lineage>
</organism>